<dbReference type="Proteomes" id="UP001341840">
    <property type="component" value="Unassembled WGS sequence"/>
</dbReference>
<dbReference type="EMBL" id="JASCZI010061150">
    <property type="protein sequence ID" value="MED6137809.1"/>
    <property type="molecule type" value="Genomic_DNA"/>
</dbReference>
<dbReference type="SUPFAM" id="SSF50630">
    <property type="entry name" value="Acid proteases"/>
    <property type="match status" value="1"/>
</dbReference>
<comment type="caution">
    <text evidence="3">The sequence shown here is derived from an EMBL/GenBank/DDBJ whole genome shotgun (WGS) entry which is preliminary data.</text>
</comment>
<evidence type="ECO:0000259" key="2">
    <source>
        <dbReference type="PROSITE" id="PS51767"/>
    </source>
</evidence>
<accession>A0ABU6SNY5</accession>
<dbReference type="PANTHER" id="PTHR47965:SF77">
    <property type="entry name" value="ASPARTIC PROTEINASE PCS1"/>
    <property type="match status" value="1"/>
</dbReference>
<dbReference type="InterPro" id="IPR033121">
    <property type="entry name" value="PEPTIDASE_A1"/>
</dbReference>
<proteinExistence type="inferred from homology"/>
<feature type="domain" description="Peptidase A1" evidence="2">
    <location>
        <begin position="65"/>
        <end position="204"/>
    </location>
</feature>
<dbReference type="InterPro" id="IPR021109">
    <property type="entry name" value="Peptidase_aspartic_dom_sf"/>
</dbReference>
<name>A0ABU6SNY5_9FABA</name>
<evidence type="ECO:0000313" key="3">
    <source>
        <dbReference type="EMBL" id="MED6137809.1"/>
    </source>
</evidence>
<dbReference type="Pfam" id="PF14543">
    <property type="entry name" value="TAXi_N"/>
    <property type="match status" value="1"/>
</dbReference>
<dbReference type="InterPro" id="IPR032861">
    <property type="entry name" value="TAXi_N"/>
</dbReference>
<evidence type="ECO:0000313" key="4">
    <source>
        <dbReference type="Proteomes" id="UP001341840"/>
    </source>
</evidence>
<dbReference type="PROSITE" id="PS51767">
    <property type="entry name" value="PEPTIDASE_A1"/>
    <property type="match status" value="1"/>
</dbReference>
<reference evidence="3 4" key="1">
    <citation type="journal article" date="2023" name="Plants (Basel)">
        <title>Bridging the Gap: Combining Genomics and Transcriptomics Approaches to Understand Stylosanthes scabra, an Orphan Legume from the Brazilian Caatinga.</title>
        <authorList>
            <person name="Ferreira-Neto J.R.C."/>
            <person name="da Silva M.D."/>
            <person name="Binneck E."/>
            <person name="de Melo N.F."/>
            <person name="da Silva R.H."/>
            <person name="de Melo A.L.T.M."/>
            <person name="Pandolfi V."/>
            <person name="Bustamante F.O."/>
            <person name="Brasileiro-Vidal A.C."/>
            <person name="Benko-Iseppon A.M."/>
        </authorList>
    </citation>
    <scope>NUCLEOTIDE SEQUENCE [LARGE SCALE GENOMIC DNA]</scope>
    <source>
        <tissue evidence="3">Leaves</tissue>
    </source>
</reference>
<dbReference type="CDD" id="cd05471">
    <property type="entry name" value="pepsin_like"/>
    <property type="match status" value="1"/>
</dbReference>
<comment type="similarity">
    <text evidence="1">Belongs to the peptidase A1 family.</text>
</comment>
<keyword evidence="4" id="KW-1185">Reference proteome</keyword>
<feature type="non-terminal residue" evidence="3">
    <location>
        <position position="204"/>
    </location>
</feature>
<evidence type="ECO:0000256" key="1">
    <source>
        <dbReference type="ARBA" id="ARBA00007447"/>
    </source>
</evidence>
<dbReference type="InterPro" id="IPR034164">
    <property type="entry name" value="Pepsin-like_dom"/>
</dbReference>
<sequence>MRTRTKLLKLFFLLILQTSVITIFQIKNIHCEAKTLTLPLKSRLIPSGVLPRPPNKLFFHHNVSLTVSVAIGTPSQNVTMVIDTGSELSWLHCTTRNTTTNWSIPDPLFNPTLSSSFTLIPCSSSTCTIRTQDFPIPASCDSNNHCHATLSYFDASSSEGDLASKTFQFGSGYNPGIVFGCMNSSFSSNVEGDSNTTGLLGMNL</sequence>
<dbReference type="PANTHER" id="PTHR47965">
    <property type="entry name" value="ASPARTYL PROTEASE-RELATED"/>
    <property type="match status" value="1"/>
</dbReference>
<dbReference type="Gene3D" id="2.40.70.10">
    <property type="entry name" value="Acid Proteases"/>
    <property type="match status" value="1"/>
</dbReference>
<organism evidence="3 4">
    <name type="scientific">Stylosanthes scabra</name>
    <dbReference type="NCBI Taxonomy" id="79078"/>
    <lineage>
        <taxon>Eukaryota</taxon>
        <taxon>Viridiplantae</taxon>
        <taxon>Streptophyta</taxon>
        <taxon>Embryophyta</taxon>
        <taxon>Tracheophyta</taxon>
        <taxon>Spermatophyta</taxon>
        <taxon>Magnoliopsida</taxon>
        <taxon>eudicotyledons</taxon>
        <taxon>Gunneridae</taxon>
        <taxon>Pentapetalae</taxon>
        <taxon>rosids</taxon>
        <taxon>fabids</taxon>
        <taxon>Fabales</taxon>
        <taxon>Fabaceae</taxon>
        <taxon>Papilionoideae</taxon>
        <taxon>50 kb inversion clade</taxon>
        <taxon>dalbergioids sensu lato</taxon>
        <taxon>Dalbergieae</taxon>
        <taxon>Pterocarpus clade</taxon>
        <taxon>Stylosanthes</taxon>
    </lineage>
</organism>
<gene>
    <name evidence="3" type="primary">PCS1_9</name>
    <name evidence="3" type="ORF">PIB30_068492</name>
</gene>
<protein>
    <submittedName>
        <fullName evidence="3">Glutathione gamma-glutamylcysteinyltransferase 1</fullName>
    </submittedName>
</protein>
<dbReference type="InterPro" id="IPR001461">
    <property type="entry name" value="Aspartic_peptidase_A1"/>
</dbReference>